<dbReference type="Gene3D" id="1.50.10.10">
    <property type="match status" value="1"/>
</dbReference>
<keyword evidence="3" id="KW-1185">Reference proteome</keyword>
<dbReference type="InterPro" id="IPR008928">
    <property type="entry name" value="6-hairpin_glycosidase_sf"/>
</dbReference>
<dbReference type="Pfam" id="PF22124">
    <property type="entry name" value="Glyco_hydro_95_cat"/>
    <property type="match status" value="1"/>
</dbReference>
<accession>A0AAD6C0X4</accession>
<dbReference type="Proteomes" id="UP001213681">
    <property type="component" value="Unassembled WGS sequence"/>
</dbReference>
<dbReference type="InterPro" id="IPR054363">
    <property type="entry name" value="GH95_cat"/>
</dbReference>
<dbReference type="GO" id="GO:0005975">
    <property type="term" value="P:carbohydrate metabolic process"/>
    <property type="evidence" value="ECO:0007669"/>
    <property type="project" value="InterPro"/>
</dbReference>
<proteinExistence type="predicted"/>
<comment type="caution">
    <text evidence="2">The sequence shown here is derived from an EMBL/GenBank/DDBJ whole genome shotgun (WGS) entry which is preliminary data.</text>
</comment>
<dbReference type="PANTHER" id="PTHR31084">
    <property type="entry name" value="ALPHA-L-FUCOSIDASE 2"/>
    <property type="match status" value="1"/>
</dbReference>
<evidence type="ECO:0000313" key="2">
    <source>
        <dbReference type="EMBL" id="KAJ5443404.1"/>
    </source>
</evidence>
<protein>
    <recommendedName>
        <fullName evidence="1">Glycosyl hydrolase family 95 catalytic domain-containing protein</fullName>
    </recommendedName>
</protein>
<dbReference type="GO" id="GO:0004560">
    <property type="term" value="F:alpha-L-fucosidase activity"/>
    <property type="evidence" value="ECO:0007669"/>
    <property type="project" value="TreeGrafter"/>
</dbReference>
<reference evidence="2" key="2">
    <citation type="journal article" date="2023" name="IMA Fungus">
        <title>Comparative genomic study of the Penicillium genus elucidates a diverse pangenome and 15 lateral gene transfer events.</title>
        <authorList>
            <person name="Petersen C."/>
            <person name="Sorensen T."/>
            <person name="Nielsen M.R."/>
            <person name="Sondergaard T.E."/>
            <person name="Sorensen J.L."/>
            <person name="Fitzpatrick D.A."/>
            <person name="Frisvad J.C."/>
            <person name="Nielsen K.L."/>
        </authorList>
    </citation>
    <scope>NUCLEOTIDE SEQUENCE</scope>
    <source>
        <strain evidence="2">IBT 16125</strain>
    </source>
</reference>
<dbReference type="GeneID" id="81600901"/>
<dbReference type="AlphaFoldDB" id="A0AAD6C0X4"/>
<dbReference type="PANTHER" id="PTHR31084:SF0">
    <property type="entry name" value="ALPHA-L-FUCOSIDASE 2"/>
    <property type="match status" value="1"/>
</dbReference>
<reference evidence="2" key="1">
    <citation type="submission" date="2022-12" db="EMBL/GenBank/DDBJ databases">
        <authorList>
            <person name="Petersen C."/>
        </authorList>
    </citation>
    <scope>NUCLEOTIDE SEQUENCE</scope>
    <source>
        <strain evidence="2">IBT 16125</strain>
    </source>
</reference>
<evidence type="ECO:0000313" key="3">
    <source>
        <dbReference type="Proteomes" id="UP001213681"/>
    </source>
</evidence>
<dbReference type="EMBL" id="JAPVEA010000007">
    <property type="protein sequence ID" value="KAJ5443404.1"/>
    <property type="molecule type" value="Genomic_DNA"/>
</dbReference>
<gene>
    <name evidence="2" type="ORF">N7458_007276</name>
</gene>
<organism evidence="2 3">
    <name type="scientific">Penicillium daleae</name>
    <dbReference type="NCBI Taxonomy" id="63821"/>
    <lineage>
        <taxon>Eukaryota</taxon>
        <taxon>Fungi</taxon>
        <taxon>Dikarya</taxon>
        <taxon>Ascomycota</taxon>
        <taxon>Pezizomycotina</taxon>
        <taxon>Eurotiomycetes</taxon>
        <taxon>Eurotiomycetidae</taxon>
        <taxon>Eurotiales</taxon>
        <taxon>Aspergillaceae</taxon>
        <taxon>Penicillium</taxon>
    </lineage>
</organism>
<feature type="domain" description="Glycosyl hydrolase family 95 catalytic" evidence="1">
    <location>
        <begin position="6"/>
        <end position="126"/>
    </location>
</feature>
<sequence>MRIGTYLMEHYRFTGNTTFLQETAWPNLQSATAFYYCYTFMWNGYYTTGPSLSPENQFIVLKNEPTADHVEGIDISPTMDNSLLYQLFNDVIEACHILGLTSSDCTNAQTYLAKIKPPETGSYGKVAHIFYVKELEIGVQIFRF</sequence>
<name>A0AAD6C0X4_9EURO</name>
<evidence type="ECO:0000259" key="1">
    <source>
        <dbReference type="Pfam" id="PF22124"/>
    </source>
</evidence>
<dbReference type="SUPFAM" id="SSF48208">
    <property type="entry name" value="Six-hairpin glycosidases"/>
    <property type="match status" value="1"/>
</dbReference>
<dbReference type="InterPro" id="IPR012341">
    <property type="entry name" value="6hp_glycosidase-like_sf"/>
</dbReference>
<dbReference type="RefSeq" id="XP_056763484.1">
    <property type="nucleotide sequence ID" value="XM_056910658.1"/>
</dbReference>